<dbReference type="PANTHER" id="PTHR18895:SF74">
    <property type="entry name" value="MTRF1L RELEASE FACTOR GLUTAMINE METHYLTRANSFERASE"/>
    <property type="match status" value="1"/>
</dbReference>
<dbReference type="InterPro" id="IPR007848">
    <property type="entry name" value="Small_mtfrase_dom"/>
</dbReference>
<proteinExistence type="inferred from homology"/>
<dbReference type="GO" id="GO:0032259">
    <property type="term" value="P:methylation"/>
    <property type="evidence" value="ECO:0007669"/>
    <property type="project" value="UniProtKB-KW"/>
</dbReference>
<feature type="binding site" evidence="5">
    <location>
        <begin position="192"/>
        <end position="195"/>
    </location>
    <ligand>
        <name>substrate</name>
    </ligand>
</feature>
<feature type="domain" description="Methyltransferase small" evidence="6">
    <location>
        <begin position="103"/>
        <end position="205"/>
    </location>
</feature>
<dbReference type="FunCoup" id="A0A423PIN4">
    <property type="interactions" value="474"/>
</dbReference>
<keyword evidence="1 5" id="KW-0489">Methyltransferase</keyword>
<evidence type="ECO:0000313" key="9">
    <source>
        <dbReference type="Proteomes" id="UP000285310"/>
    </source>
</evidence>
<feature type="binding site" evidence="5">
    <location>
        <position position="149"/>
    </location>
    <ligand>
        <name>S-adenosyl-L-methionine</name>
        <dbReference type="ChEBI" id="CHEBI:59789"/>
    </ligand>
</feature>
<sequence>MADHAITLAEWRRAATGRLARDNAADNAEAEVRWLVEHVLGLTTTQLILAEPNTLAAGDHERLEAVLARRLSGVPLAQIIGRADFGPLELRVTPDVLIPRADTEVLVETVLAAFGAERDRDVIDLGTGSGAIALMLAEARPAWQITATDRSPAALAVARDNAAALGLGHVTFIESDWFASLGDQRFDVVVANPPYIDAEDAHLAALTHEPRQALVAADHGLADLAAIAAAAPRHLRPGGGLFVEHGHDQGEPVRALLVAAGFSSVATRPDHAGRDRVTGGLLNRGHE</sequence>
<keyword evidence="2 5" id="KW-0808">Transferase</keyword>
<protein>
    <recommendedName>
        <fullName evidence="5">Release factor glutamine methyltransferase</fullName>
        <shortName evidence="5">RF MTase</shortName>
        <ecNumber evidence="5">2.1.1.297</ecNumber>
    </recommendedName>
    <alternativeName>
        <fullName evidence="5">N5-glutamine methyltransferase PrmC</fullName>
    </alternativeName>
    <alternativeName>
        <fullName evidence="5">Protein-(glutamine-N5) MTase PrmC</fullName>
    </alternativeName>
    <alternativeName>
        <fullName evidence="5">Protein-glutamine N-methyltransferase PrmC</fullName>
    </alternativeName>
</protein>
<evidence type="ECO:0000256" key="2">
    <source>
        <dbReference type="ARBA" id="ARBA00022679"/>
    </source>
</evidence>
<evidence type="ECO:0000256" key="4">
    <source>
        <dbReference type="ARBA" id="ARBA00048391"/>
    </source>
</evidence>
<dbReference type="Proteomes" id="UP000285310">
    <property type="component" value="Unassembled WGS sequence"/>
</dbReference>
<dbReference type="CDD" id="cd02440">
    <property type="entry name" value="AdoMet_MTases"/>
    <property type="match status" value="1"/>
</dbReference>
<comment type="similarity">
    <text evidence="5">Belongs to the protein N5-glutamine methyltransferase family. PrmC subfamily.</text>
</comment>
<dbReference type="FunFam" id="3.40.50.150:FF:000053">
    <property type="entry name" value="Release factor glutamine methyltransferase"/>
    <property type="match status" value="1"/>
</dbReference>
<feature type="binding site" evidence="5">
    <location>
        <position position="192"/>
    </location>
    <ligand>
        <name>S-adenosyl-L-methionine</name>
        <dbReference type="ChEBI" id="CHEBI:59789"/>
    </ligand>
</feature>
<dbReference type="InterPro" id="IPR029063">
    <property type="entry name" value="SAM-dependent_MTases_sf"/>
</dbReference>
<dbReference type="EMBL" id="AYKG01000048">
    <property type="protein sequence ID" value="ROO25470.1"/>
    <property type="molecule type" value="Genomic_DNA"/>
</dbReference>
<dbReference type="AlphaFoldDB" id="A0A423PIN4"/>
<dbReference type="PROSITE" id="PS00092">
    <property type="entry name" value="N6_MTASE"/>
    <property type="match status" value="1"/>
</dbReference>
<accession>A0A423PIN4</accession>
<feature type="domain" description="Release factor glutamine methyltransferase N-terminal" evidence="7">
    <location>
        <begin position="10"/>
        <end position="81"/>
    </location>
</feature>
<dbReference type="InterPro" id="IPR004556">
    <property type="entry name" value="HemK-like"/>
</dbReference>
<dbReference type="NCBIfam" id="TIGR00536">
    <property type="entry name" value="hemK_fam"/>
    <property type="match status" value="1"/>
</dbReference>
<feature type="binding site" evidence="5">
    <location>
        <position position="177"/>
    </location>
    <ligand>
        <name>S-adenosyl-L-methionine</name>
        <dbReference type="ChEBI" id="CHEBI:59789"/>
    </ligand>
</feature>
<comment type="caution">
    <text evidence="8">The sequence shown here is derived from an EMBL/GenBank/DDBJ whole genome shotgun (WGS) entry which is preliminary data.</text>
</comment>
<evidence type="ECO:0000313" key="8">
    <source>
        <dbReference type="EMBL" id="ROO25470.1"/>
    </source>
</evidence>
<dbReference type="InParanoid" id="A0A423PIN4"/>
<dbReference type="Gene3D" id="1.10.8.10">
    <property type="entry name" value="DNA helicase RuvA subunit, C-terminal domain"/>
    <property type="match status" value="1"/>
</dbReference>
<evidence type="ECO:0000256" key="5">
    <source>
        <dbReference type="HAMAP-Rule" id="MF_02126"/>
    </source>
</evidence>
<dbReference type="Gene3D" id="3.40.50.150">
    <property type="entry name" value="Vaccinia Virus protein VP39"/>
    <property type="match status" value="1"/>
</dbReference>
<keyword evidence="9" id="KW-1185">Reference proteome</keyword>
<dbReference type="NCBIfam" id="TIGR03534">
    <property type="entry name" value="RF_mod_PrmC"/>
    <property type="match status" value="1"/>
</dbReference>
<reference evidence="8 9" key="1">
    <citation type="submission" date="2013-10" db="EMBL/GenBank/DDBJ databases">
        <title>Salinisphaera japonica YTM-1 Genome Sequencing.</title>
        <authorList>
            <person name="Lai Q."/>
            <person name="Li C."/>
            <person name="Shao Z."/>
        </authorList>
    </citation>
    <scope>NUCLEOTIDE SEQUENCE [LARGE SCALE GENOMIC DNA]</scope>
    <source>
        <strain evidence="8 9">YTM-1</strain>
    </source>
</reference>
<feature type="binding site" evidence="5">
    <location>
        <begin position="126"/>
        <end position="130"/>
    </location>
    <ligand>
        <name>S-adenosyl-L-methionine</name>
        <dbReference type="ChEBI" id="CHEBI:59789"/>
    </ligand>
</feature>
<evidence type="ECO:0000256" key="3">
    <source>
        <dbReference type="ARBA" id="ARBA00022691"/>
    </source>
</evidence>
<dbReference type="SUPFAM" id="SSF53335">
    <property type="entry name" value="S-adenosyl-L-methionine-dependent methyltransferases"/>
    <property type="match status" value="1"/>
</dbReference>
<comment type="function">
    <text evidence="5">Methylates the class 1 translation termination release factors RF1/PrfA and RF2/PrfB on the glutamine residue of the universally conserved GGQ motif.</text>
</comment>
<evidence type="ECO:0000256" key="1">
    <source>
        <dbReference type="ARBA" id="ARBA00022603"/>
    </source>
</evidence>
<dbReference type="GO" id="GO:0102559">
    <property type="term" value="F:peptide chain release factor N(5)-glutamine methyltransferase activity"/>
    <property type="evidence" value="ECO:0007669"/>
    <property type="project" value="UniProtKB-EC"/>
</dbReference>
<dbReference type="GO" id="GO:0003676">
    <property type="term" value="F:nucleic acid binding"/>
    <property type="evidence" value="ECO:0007669"/>
    <property type="project" value="InterPro"/>
</dbReference>
<evidence type="ECO:0000259" key="6">
    <source>
        <dbReference type="Pfam" id="PF05175"/>
    </source>
</evidence>
<organism evidence="8 9">
    <name type="scientific">Salinisphaera japonica YTM-1</name>
    <dbReference type="NCBI Taxonomy" id="1209778"/>
    <lineage>
        <taxon>Bacteria</taxon>
        <taxon>Pseudomonadati</taxon>
        <taxon>Pseudomonadota</taxon>
        <taxon>Gammaproteobacteria</taxon>
        <taxon>Salinisphaerales</taxon>
        <taxon>Salinisphaeraceae</taxon>
        <taxon>Salinisphaera</taxon>
    </lineage>
</organism>
<name>A0A423PIN4_9GAMM</name>
<evidence type="ECO:0000259" key="7">
    <source>
        <dbReference type="Pfam" id="PF17827"/>
    </source>
</evidence>
<dbReference type="PANTHER" id="PTHR18895">
    <property type="entry name" value="HEMK METHYLTRANSFERASE"/>
    <property type="match status" value="1"/>
</dbReference>
<comment type="catalytic activity">
    <reaction evidence="4 5">
        <text>L-glutaminyl-[peptide chain release factor] + S-adenosyl-L-methionine = N(5)-methyl-L-glutaminyl-[peptide chain release factor] + S-adenosyl-L-homocysteine + H(+)</text>
        <dbReference type="Rhea" id="RHEA:42896"/>
        <dbReference type="Rhea" id="RHEA-COMP:10271"/>
        <dbReference type="Rhea" id="RHEA-COMP:10272"/>
        <dbReference type="ChEBI" id="CHEBI:15378"/>
        <dbReference type="ChEBI" id="CHEBI:30011"/>
        <dbReference type="ChEBI" id="CHEBI:57856"/>
        <dbReference type="ChEBI" id="CHEBI:59789"/>
        <dbReference type="ChEBI" id="CHEBI:61891"/>
        <dbReference type="EC" id="2.1.1.297"/>
    </reaction>
</comment>
<keyword evidence="3 5" id="KW-0949">S-adenosyl-L-methionine</keyword>
<dbReference type="Pfam" id="PF05175">
    <property type="entry name" value="MTS"/>
    <property type="match status" value="1"/>
</dbReference>
<dbReference type="HAMAP" id="MF_02126">
    <property type="entry name" value="RF_methyltr_PrmC"/>
    <property type="match status" value="1"/>
</dbReference>
<dbReference type="InterPro" id="IPR019874">
    <property type="entry name" value="RF_methyltr_PrmC"/>
</dbReference>
<dbReference type="InterPro" id="IPR040758">
    <property type="entry name" value="PrmC_N"/>
</dbReference>
<dbReference type="Pfam" id="PF17827">
    <property type="entry name" value="PrmC_N"/>
    <property type="match status" value="1"/>
</dbReference>
<gene>
    <name evidence="5" type="primary">prmC</name>
    <name evidence="8" type="ORF">SAJA_13145</name>
</gene>
<dbReference type="InterPro" id="IPR050320">
    <property type="entry name" value="N5-glutamine_MTase"/>
</dbReference>
<dbReference type="InterPro" id="IPR002052">
    <property type="entry name" value="DNA_methylase_N6_adenine_CS"/>
</dbReference>
<dbReference type="EC" id="2.1.1.297" evidence="5"/>